<dbReference type="Proteomes" id="UP000299102">
    <property type="component" value="Unassembled WGS sequence"/>
</dbReference>
<dbReference type="AlphaFoldDB" id="A0A4C2AHF7"/>
<name>A0A4C2AHF7_EUMVA</name>
<dbReference type="EMBL" id="BGZK01003110">
    <property type="protein sequence ID" value="GBP98295.1"/>
    <property type="molecule type" value="Genomic_DNA"/>
</dbReference>
<accession>A0A4C2AHF7</accession>
<keyword evidence="3" id="KW-1185">Reference proteome</keyword>
<organism evidence="2 3">
    <name type="scientific">Eumeta variegata</name>
    <name type="common">Bagworm moth</name>
    <name type="synonym">Eumeta japonica</name>
    <dbReference type="NCBI Taxonomy" id="151549"/>
    <lineage>
        <taxon>Eukaryota</taxon>
        <taxon>Metazoa</taxon>
        <taxon>Ecdysozoa</taxon>
        <taxon>Arthropoda</taxon>
        <taxon>Hexapoda</taxon>
        <taxon>Insecta</taxon>
        <taxon>Pterygota</taxon>
        <taxon>Neoptera</taxon>
        <taxon>Endopterygota</taxon>
        <taxon>Lepidoptera</taxon>
        <taxon>Glossata</taxon>
        <taxon>Ditrysia</taxon>
        <taxon>Tineoidea</taxon>
        <taxon>Psychidae</taxon>
        <taxon>Oiketicinae</taxon>
        <taxon>Eumeta</taxon>
    </lineage>
</organism>
<proteinExistence type="predicted"/>
<evidence type="ECO:0000256" key="1">
    <source>
        <dbReference type="SAM" id="SignalP"/>
    </source>
</evidence>
<keyword evidence="1" id="KW-0732">Signal</keyword>
<gene>
    <name evidence="2" type="ORF">EVAR_66052_1</name>
</gene>
<feature type="chain" id="PRO_5020034088" evidence="1">
    <location>
        <begin position="23"/>
        <end position="199"/>
    </location>
</feature>
<comment type="caution">
    <text evidence="2">The sequence shown here is derived from an EMBL/GenBank/DDBJ whole genome shotgun (WGS) entry which is preliminary data.</text>
</comment>
<protein>
    <submittedName>
        <fullName evidence="2">Uncharacterized protein</fullName>
    </submittedName>
</protein>
<feature type="signal peptide" evidence="1">
    <location>
        <begin position="1"/>
        <end position="22"/>
    </location>
</feature>
<evidence type="ECO:0000313" key="2">
    <source>
        <dbReference type="EMBL" id="GBP98295.1"/>
    </source>
</evidence>
<reference evidence="2 3" key="1">
    <citation type="journal article" date="2019" name="Commun. Biol.">
        <title>The bagworm genome reveals a unique fibroin gene that provides high tensile strength.</title>
        <authorList>
            <person name="Kono N."/>
            <person name="Nakamura H."/>
            <person name="Ohtoshi R."/>
            <person name="Tomita M."/>
            <person name="Numata K."/>
            <person name="Arakawa K."/>
        </authorList>
    </citation>
    <scope>NUCLEOTIDE SEQUENCE [LARGE SCALE GENOMIC DNA]</scope>
</reference>
<evidence type="ECO:0000313" key="3">
    <source>
        <dbReference type="Proteomes" id="UP000299102"/>
    </source>
</evidence>
<sequence>MVALELKFAVLFFCCFVHLSAGDPPICLDSNIFTAHVDHKWQVICPPTEYCNLELLRYKITKDPQANNNKWTFNETSTCYLCVPTCCNNVNSSDFLFSSWYSDVCNQYLSSYGFHAKNINVWGRYDDEELTYVVLKEQTKYDIYLRVPGQLNCHYIVNNHRYVKELCYSVQNAAVSGAGCPQGGVSNGGMCSQSAKVGR</sequence>